<evidence type="ECO:0000256" key="1">
    <source>
        <dbReference type="ARBA" id="ARBA00004651"/>
    </source>
</evidence>
<dbReference type="PANTHER" id="PTHR42682:SF5">
    <property type="entry name" value="HYDROGENASE-4 COMPONENT F"/>
    <property type="match status" value="1"/>
</dbReference>
<dbReference type="OrthoDB" id="9768329at2"/>
<feature type="transmembrane region" description="Helical" evidence="8">
    <location>
        <begin position="254"/>
        <end position="275"/>
    </location>
</feature>
<feature type="transmembrane region" description="Helical" evidence="8">
    <location>
        <begin position="6"/>
        <end position="25"/>
    </location>
</feature>
<dbReference type="GO" id="GO:0042773">
    <property type="term" value="P:ATP synthesis coupled electron transport"/>
    <property type="evidence" value="ECO:0007669"/>
    <property type="project" value="InterPro"/>
</dbReference>
<dbReference type="GO" id="GO:0005886">
    <property type="term" value="C:plasma membrane"/>
    <property type="evidence" value="ECO:0007669"/>
    <property type="project" value="UniProtKB-SubCell"/>
</dbReference>
<feature type="transmembrane region" description="Helical" evidence="8">
    <location>
        <begin position="419"/>
        <end position="444"/>
    </location>
</feature>
<dbReference type="NCBIfam" id="NF005044">
    <property type="entry name" value="PRK06458.1-4"/>
    <property type="match status" value="1"/>
</dbReference>
<dbReference type="GO" id="GO:0008137">
    <property type="term" value="F:NADH dehydrogenase (ubiquinone) activity"/>
    <property type="evidence" value="ECO:0007669"/>
    <property type="project" value="InterPro"/>
</dbReference>
<feature type="domain" description="NADH:quinone oxidoreductase/Mrp antiporter transmembrane" evidence="9">
    <location>
        <begin position="132"/>
        <end position="423"/>
    </location>
</feature>
<dbReference type="KEGG" id="smai:EXU30_14120"/>
<evidence type="ECO:0000256" key="2">
    <source>
        <dbReference type="ARBA" id="ARBA00022475"/>
    </source>
</evidence>
<dbReference type="EMBL" id="CP036200">
    <property type="protein sequence ID" value="QBF83701.1"/>
    <property type="molecule type" value="Genomic_DNA"/>
</dbReference>
<dbReference type="PRINTS" id="PR01437">
    <property type="entry name" value="NUOXDRDTASE4"/>
</dbReference>
<keyword evidence="3 7" id="KW-0812">Transmembrane</keyword>
<dbReference type="GO" id="GO:0016491">
    <property type="term" value="F:oxidoreductase activity"/>
    <property type="evidence" value="ECO:0007669"/>
    <property type="project" value="UniProtKB-KW"/>
</dbReference>
<evidence type="ECO:0000256" key="8">
    <source>
        <dbReference type="SAM" id="Phobius"/>
    </source>
</evidence>
<feature type="transmembrane region" description="Helical" evidence="8">
    <location>
        <begin position="136"/>
        <end position="156"/>
    </location>
</feature>
<dbReference type="RefSeq" id="WP_130601077.1">
    <property type="nucleotide sequence ID" value="NZ_CP036200.1"/>
</dbReference>
<reference evidence="10 11" key="1">
    <citation type="submission" date="2019-02" db="EMBL/GenBank/DDBJ databases">
        <title>Shewanella sp. D4-2 isolated from Dokdo Island.</title>
        <authorList>
            <person name="Baek K."/>
        </authorList>
    </citation>
    <scope>NUCLEOTIDE SEQUENCE [LARGE SCALE GENOMIC DNA]</scope>
    <source>
        <strain evidence="10 11">D4-2</strain>
    </source>
</reference>
<feature type="transmembrane region" description="Helical" evidence="8">
    <location>
        <begin position="79"/>
        <end position="100"/>
    </location>
</feature>
<evidence type="ECO:0000259" key="9">
    <source>
        <dbReference type="Pfam" id="PF00361"/>
    </source>
</evidence>
<evidence type="ECO:0000256" key="5">
    <source>
        <dbReference type="ARBA" id="ARBA00023002"/>
    </source>
</evidence>
<dbReference type="PANTHER" id="PTHR42682">
    <property type="entry name" value="HYDROGENASE-4 COMPONENT F"/>
    <property type="match status" value="1"/>
</dbReference>
<dbReference type="AlphaFoldDB" id="A0A411PJC1"/>
<feature type="transmembrane region" description="Helical" evidence="8">
    <location>
        <begin position="168"/>
        <end position="187"/>
    </location>
</feature>
<dbReference type="InterPro" id="IPR003918">
    <property type="entry name" value="NADH_UbQ_OxRdtase"/>
</dbReference>
<feature type="transmembrane region" description="Helical" evidence="8">
    <location>
        <begin position="378"/>
        <end position="399"/>
    </location>
</feature>
<feature type="transmembrane region" description="Helical" evidence="8">
    <location>
        <begin position="456"/>
        <end position="478"/>
    </location>
</feature>
<feature type="transmembrane region" description="Helical" evidence="8">
    <location>
        <begin position="287"/>
        <end position="306"/>
    </location>
</feature>
<evidence type="ECO:0000256" key="6">
    <source>
        <dbReference type="ARBA" id="ARBA00023136"/>
    </source>
</evidence>
<name>A0A411PJC1_9GAMM</name>
<gene>
    <name evidence="10" type="ORF">EXU30_14120</name>
</gene>
<sequence length="531" mass="56204">MSPTDMLLLLMVIPLVAAGISFASIKGGEGGRKIAIGCHALSMIAILVLSFTLAGTVFFDGPVISEGRWLYLDGLSGLFLGVLGLVSILTGMYSIGYIGHEYKHGEISGTKVSLYYGLFNLFIVSMLVAVTANNVIMMWVAIEATTICSVFLVGLYGQRSSLEAAWKYIVICTVGLAFGLFGSILTYSNAAAVFADPANAIFWTDIHQNAQALDTTLVHLAFIFVLIGFGTKVGLFPMHAWLPDAHSEAPSPVSALLSAGLLNCALLVILRYYIITVKAIGPALPQNLLLIFGFLSVATAAFFIITQRDIKRLLAYSSVENMGLITLAIALGPLGVIAALLHVINHSLAKTLMFCGAGNILLKYGTRDIGIVKGILRVAPITGVLVVIGALALGGVPPFSIFVSEFTLVTAAIGDDRVLFTIVLLLILTIVLGGLAYMAAQCVMGEQPKEVEKGELGFMTLAPMAAIVVMLVVMGTAIPTSVLKGIDSAALVILDSEESSVMNTLNLPLKSLHQTQQQANADLTEIPLAQQ</sequence>
<keyword evidence="4 8" id="KW-1133">Transmembrane helix</keyword>
<dbReference type="Pfam" id="PF00361">
    <property type="entry name" value="Proton_antipo_M"/>
    <property type="match status" value="1"/>
</dbReference>
<organism evidence="10 11">
    <name type="scientific">Shewanella maritima</name>
    <dbReference type="NCBI Taxonomy" id="2520507"/>
    <lineage>
        <taxon>Bacteria</taxon>
        <taxon>Pseudomonadati</taxon>
        <taxon>Pseudomonadota</taxon>
        <taxon>Gammaproteobacteria</taxon>
        <taxon>Alteromonadales</taxon>
        <taxon>Shewanellaceae</taxon>
        <taxon>Shewanella</taxon>
    </lineage>
</organism>
<keyword evidence="11" id="KW-1185">Reference proteome</keyword>
<dbReference type="InterPro" id="IPR001750">
    <property type="entry name" value="ND/Mrp_TM"/>
</dbReference>
<keyword evidence="2" id="KW-1003">Cell membrane</keyword>
<evidence type="ECO:0000256" key="7">
    <source>
        <dbReference type="RuleBase" id="RU000320"/>
    </source>
</evidence>
<dbReference type="Proteomes" id="UP000291106">
    <property type="component" value="Chromosome"/>
</dbReference>
<comment type="subcellular location">
    <subcellularLocation>
        <location evidence="1">Cell membrane</location>
        <topology evidence="1">Multi-pass membrane protein</topology>
    </subcellularLocation>
    <subcellularLocation>
        <location evidence="7">Membrane</location>
        <topology evidence="7">Multi-pass membrane protein</topology>
    </subcellularLocation>
</comment>
<feature type="transmembrane region" description="Helical" evidence="8">
    <location>
        <begin position="112"/>
        <end position="130"/>
    </location>
</feature>
<keyword evidence="5" id="KW-0560">Oxidoreductase</keyword>
<evidence type="ECO:0000313" key="10">
    <source>
        <dbReference type="EMBL" id="QBF83701.1"/>
    </source>
</evidence>
<keyword evidence="6 8" id="KW-0472">Membrane</keyword>
<protein>
    <submittedName>
        <fullName evidence="10">Hydrogenase 4 subunit F</fullName>
    </submittedName>
</protein>
<evidence type="ECO:0000256" key="4">
    <source>
        <dbReference type="ARBA" id="ARBA00022989"/>
    </source>
</evidence>
<proteinExistence type="predicted"/>
<accession>A0A411PJC1</accession>
<dbReference type="InterPro" id="IPR052175">
    <property type="entry name" value="ComplexI-like_HydComp"/>
</dbReference>
<evidence type="ECO:0000313" key="11">
    <source>
        <dbReference type="Proteomes" id="UP000291106"/>
    </source>
</evidence>
<feature type="transmembrane region" description="Helical" evidence="8">
    <location>
        <begin position="217"/>
        <end position="242"/>
    </location>
</feature>
<feature type="transmembrane region" description="Helical" evidence="8">
    <location>
        <begin position="37"/>
        <end position="59"/>
    </location>
</feature>
<feature type="transmembrane region" description="Helical" evidence="8">
    <location>
        <begin position="318"/>
        <end position="341"/>
    </location>
</feature>
<evidence type="ECO:0000256" key="3">
    <source>
        <dbReference type="ARBA" id="ARBA00022692"/>
    </source>
</evidence>